<protein>
    <submittedName>
        <fullName evidence="1">CLUMA_CG015563, isoform A</fullName>
    </submittedName>
</protein>
<proteinExistence type="predicted"/>
<gene>
    <name evidence="1" type="ORF">CLUMA_CG015563</name>
</gene>
<evidence type="ECO:0000313" key="2">
    <source>
        <dbReference type="Proteomes" id="UP000183832"/>
    </source>
</evidence>
<reference evidence="1 2" key="1">
    <citation type="submission" date="2015-04" db="EMBL/GenBank/DDBJ databases">
        <authorList>
            <person name="Syromyatnikov M.Y."/>
            <person name="Popov V.N."/>
        </authorList>
    </citation>
    <scope>NUCLEOTIDE SEQUENCE [LARGE SCALE GENOMIC DNA]</scope>
</reference>
<sequence length="63" mass="7277">MFHVMIMHYLDYLEILKISISNIQDSSRENLLRSSVSFCIQIKANLSFLLSSGKREIKEKSAV</sequence>
<dbReference type="EMBL" id="CVRI01000057">
    <property type="protein sequence ID" value="CRL02378.1"/>
    <property type="molecule type" value="Genomic_DNA"/>
</dbReference>
<keyword evidence="2" id="KW-1185">Reference proteome</keyword>
<dbReference type="Proteomes" id="UP000183832">
    <property type="component" value="Unassembled WGS sequence"/>
</dbReference>
<name>A0A1J1IRM8_9DIPT</name>
<organism evidence="1 2">
    <name type="scientific">Clunio marinus</name>
    <dbReference type="NCBI Taxonomy" id="568069"/>
    <lineage>
        <taxon>Eukaryota</taxon>
        <taxon>Metazoa</taxon>
        <taxon>Ecdysozoa</taxon>
        <taxon>Arthropoda</taxon>
        <taxon>Hexapoda</taxon>
        <taxon>Insecta</taxon>
        <taxon>Pterygota</taxon>
        <taxon>Neoptera</taxon>
        <taxon>Endopterygota</taxon>
        <taxon>Diptera</taxon>
        <taxon>Nematocera</taxon>
        <taxon>Chironomoidea</taxon>
        <taxon>Chironomidae</taxon>
        <taxon>Clunio</taxon>
    </lineage>
</organism>
<evidence type="ECO:0000313" key="1">
    <source>
        <dbReference type="EMBL" id="CRL02378.1"/>
    </source>
</evidence>
<dbReference type="AlphaFoldDB" id="A0A1J1IRM8"/>
<accession>A0A1J1IRM8</accession>